<dbReference type="SUPFAM" id="SSF46565">
    <property type="entry name" value="Chaperone J-domain"/>
    <property type="match status" value="1"/>
</dbReference>
<dbReference type="PROSITE" id="PS50076">
    <property type="entry name" value="DNAJ_2"/>
    <property type="match status" value="1"/>
</dbReference>
<evidence type="ECO:0000313" key="3">
    <source>
        <dbReference type="EnsemblProtists" id="EOD16188"/>
    </source>
</evidence>
<evidence type="ECO:0000259" key="2">
    <source>
        <dbReference type="PROSITE" id="PS50076"/>
    </source>
</evidence>
<reference evidence="4" key="1">
    <citation type="journal article" date="2013" name="Nature">
        <title>Pan genome of the phytoplankton Emiliania underpins its global distribution.</title>
        <authorList>
            <person name="Read B.A."/>
            <person name="Kegel J."/>
            <person name="Klute M.J."/>
            <person name="Kuo A."/>
            <person name="Lefebvre S.C."/>
            <person name="Maumus F."/>
            <person name="Mayer C."/>
            <person name="Miller J."/>
            <person name="Monier A."/>
            <person name="Salamov A."/>
            <person name="Young J."/>
            <person name="Aguilar M."/>
            <person name="Claverie J.M."/>
            <person name="Frickenhaus S."/>
            <person name="Gonzalez K."/>
            <person name="Herman E.K."/>
            <person name="Lin Y.C."/>
            <person name="Napier J."/>
            <person name="Ogata H."/>
            <person name="Sarno A.F."/>
            <person name="Shmutz J."/>
            <person name="Schroeder D."/>
            <person name="de Vargas C."/>
            <person name="Verret F."/>
            <person name="von Dassow P."/>
            <person name="Valentin K."/>
            <person name="Van de Peer Y."/>
            <person name="Wheeler G."/>
            <person name="Dacks J.B."/>
            <person name="Delwiche C.F."/>
            <person name="Dyhrman S.T."/>
            <person name="Glockner G."/>
            <person name="John U."/>
            <person name="Richards T."/>
            <person name="Worden A.Z."/>
            <person name="Zhang X."/>
            <person name="Grigoriev I.V."/>
            <person name="Allen A.E."/>
            <person name="Bidle K."/>
            <person name="Borodovsky M."/>
            <person name="Bowler C."/>
            <person name="Brownlee C."/>
            <person name="Cock J.M."/>
            <person name="Elias M."/>
            <person name="Gladyshev V.N."/>
            <person name="Groth M."/>
            <person name="Guda C."/>
            <person name="Hadaegh A."/>
            <person name="Iglesias-Rodriguez M.D."/>
            <person name="Jenkins J."/>
            <person name="Jones B.M."/>
            <person name="Lawson T."/>
            <person name="Leese F."/>
            <person name="Lindquist E."/>
            <person name="Lobanov A."/>
            <person name="Lomsadze A."/>
            <person name="Malik S.B."/>
            <person name="Marsh M.E."/>
            <person name="Mackinder L."/>
            <person name="Mock T."/>
            <person name="Mueller-Roeber B."/>
            <person name="Pagarete A."/>
            <person name="Parker M."/>
            <person name="Probert I."/>
            <person name="Quesneville H."/>
            <person name="Raines C."/>
            <person name="Rensing S.A."/>
            <person name="Riano-Pachon D.M."/>
            <person name="Richier S."/>
            <person name="Rokitta S."/>
            <person name="Shiraiwa Y."/>
            <person name="Soanes D.M."/>
            <person name="van der Giezen M."/>
            <person name="Wahlund T.M."/>
            <person name="Williams B."/>
            <person name="Wilson W."/>
            <person name="Wolfe G."/>
            <person name="Wurch L.L."/>
        </authorList>
    </citation>
    <scope>NUCLEOTIDE SEQUENCE</scope>
</reference>
<evidence type="ECO:0000256" key="1">
    <source>
        <dbReference type="ARBA" id="ARBA00023186"/>
    </source>
</evidence>
<feature type="domain" description="J" evidence="2">
    <location>
        <begin position="17"/>
        <end position="95"/>
    </location>
</feature>
<dbReference type="GO" id="GO:0051087">
    <property type="term" value="F:protein-folding chaperone binding"/>
    <property type="evidence" value="ECO:0007669"/>
    <property type="project" value="TreeGrafter"/>
</dbReference>
<protein>
    <recommendedName>
        <fullName evidence="2">J domain-containing protein</fullName>
    </recommendedName>
</protein>
<dbReference type="HOGENOM" id="CLU_107378_0_0_1"/>
<proteinExistence type="predicted"/>
<dbReference type="AlphaFoldDB" id="A0A0D3IY53"/>
<name>A0A0D3IY53_EMIH1</name>
<dbReference type="PANTHER" id="PTHR44360:SF1">
    <property type="entry name" value="DNAJ HOMOLOG SUBFAMILY B MEMBER 9"/>
    <property type="match status" value="1"/>
</dbReference>
<dbReference type="GO" id="GO:0036503">
    <property type="term" value="P:ERAD pathway"/>
    <property type="evidence" value="ECO:0007669"/>
    <property type="project" value="TreeGrafter"/>
</dbReference>
<dbReference type="Proteomes" id="UP000013827">
    <property type="component" value="Unassembled WGS sequence"/>
</dbReference>
<dbReference type="InterPro" id="IPR036869">
    <property type="entry name" value="J_dom_sf"/>
</dbReference>
<dbReference type="GO" id="GO:0051787">
    <property type="term" value="F:misfolded protein binding"/>
    <property type="evidence" value="ECO:0007669"/>
    <property type="project" value="TreeGrafter"/>
</dbReference>
<dbReference type="GO" id="GO:0005783">
    <property type="term" value="C:endoplasmic reticulum"/>
    <property type="evidence" value="ECO:0007669"/>
    <property type="project" value="TreeGrafter"/>
</dbReference>
<dbReference type="InterPro" id="IPR001623">
    <property type="entry name" value="DnaJ_domain"/>
</dbReference>
<dbReference type="PANTHER" id="PTHR44360">
    <property type="entry name" value="DNAJ HOMOLOG SUBFAMILY B MEMBER 9"/>
    <property type="match status" value="1"/>
</dbReference>
<dbReference type="InterPro" id="IPR051948">
    <property type="entry name" value="Hsp70_co-chaperone_J-domain"/>
</dbReference>
<keyword evidence="4" id="KW-1185">Reference proteome</keyword>
<reference evidence="3" key="2">
    <citation type="submission" date="2024-10" db="UniProtKB">
        <authorList>
            <consortium name="EnsemblProtists"/>
        </authorList>
    </citation>
    <scope>IDENTIFICATION</scope>
</reference>
<keyword evidence="1" id="KW-0143">Chaperone</keyword>
<dbReference type="Gene3D" id="1.10.287.110">
    <property type="entry name" value="DnaJ domain"/>
    <property type="match status" value="1"/>
</dbReference>
<sequence length="225" mass="23670">MLTCLAARRLLGTAAPSPWAVLGVRRGEELDECKRAFRRLALSLHPDVAGDDPGAAERFAAVVRAFEEIRDGTGPGTAPRGRWLRGVRSVDDVLTVSVSDLRTDPAYEVHNLLVALDDPAAPPAPSGAASAAASEAAAVVAADAAGGSAVGVEIVHLLRCFPDHSIADLHGLAEELVGVDAATAGRRRVGGNELVWRGQLLAEHLFVQDYAIASTDMIHYVVCRQ</sequence>
<dbReference type="STRING" id="2903.R1C0W8"/>
<dbReference type="RefSeq" id="XP_005768617.1">
    <property type="nucleotide sequence ID" value="XM_005768560.1"/>
</dbReference>
<dbReference type="PaxDb" id="2903-EOD16188"/>
<organism evidence="3 4">
    <name type="scientific">Emiliania huxleyi (strain CCMP1516)</name>
    <dbReference type="NCBI Taxonomy" id="280463"/>
    <lineage>
        <taxon>Eukaryota</taxon>
        <taxon>Haptista</taxon>
        <taxon>Haptophyta</taxon>
        <taxon>Prymnesiophyceae</taxon>
        <taxon>Isochrysidales</taxon>
        <taxon>Noelaerhabdaceae</taxon>
        <taxon>Emiliania</taxon>
    </lineage>
</organism>
<dbReference type="PRINTS" id="PR00625">
    <property type="entry name" value="JDOMAIN"/>
</dbReference>
<dbReference type="KEGG" id="ehx:EMIHUDRAFT_119089"/>
<dbReference type="GeneID" id="17262341"/>
<evidence type="ECO:0000313" key="4">
    <source>
        <dbReference type="Proteomes" id="UP000013827"/>
    </source>
</evidence>
<dbReference type="CDD" id="cd06257">
    <property type="entry name" value="DnaJ"/>
    <property type="match status" value="1"/>
</dbReference>
<dbReference type="Pfam" id="PF00226">
    <property type="entry name" value="DnaJ"/>
    <property type="match status" value="1"/>
</dbReference>
<accession>A0A0D3IY53</accession>
<dbReference type="SMART" id="SM00271">
    <property type="entry name" value="DnaJ"/>
    <property type="match status" value="1"/>
</dbReference>
<dbReference type="EnsemblProtists" id="EOD16188">
    <property type="protein sequence ID" value="EOD16188"/>
    <property type="gene ID" value="EMIHUDRAFT_119089"/>
</dbReference>